<dbReference type="EMBL" id="KN824354">
    <property type="protein sequence ID" value="KIM22502.1"/>
    <property type="molecule type" value="Genomic_DNA"/>
</dbReference>
<dbReference type="GO" id="GO:0046486">
    <property type="term" value="P:glycerolipid metabolic process"/>
    <property type="evidence" value="ECO:0007669"/>
    <property type="project" value="UniProtKB-ARBA"/>
</dbReference>
<dbReference type="InterPro" id="IPR016035">
    <property type="entry name" value="Acyl_Trfase/lysoPLipase"/>
</dbReference>
<comment type="caution">
    <text evidence="2">Lacks conserved residue(s) required for the propagation of feature annotation.</text>
</comment>
<dbReference type="Gene3D" id="1.25.40.10">
    <property type="entry name" value="Tetratricopeptide repeat domain"/>
    <property type="match status" value="3"/>
</dbReference>
<keyword evidence="3" id="KW-0812">Transmembrane</keyword>
<feature type="transmembrane region" description="Helical" evidence="3">
    <location>
        <begin position="55"/>
        <end position="77"/>
    </location>
</feature>
<reference evidence="5 6" key="1">
    <citation type="submission" date="2014-04" db="EMBL/GenBank/DDBJ databases">
        <authorList>
            <consortium name="DOE Joint Genome Institute"/>
            <person name="Kuo A."/>
            <person name="Zuccaro A."/>
            <person name="Kohler A."/>
            <person name="Nagy L.G."/>
            <person name="Floudas D."/>
            <person name="Copeland A."/>
            <person name="Barry K.W."/>
            <person name="Cichocki N."/>
            <person name="Veneault-Fourrey C."/>
            <person name="LaButti K."/>
            <person name="Lindquist E.A."/>
            <person name="Lipzen A."/>
            <person name="Lundell T."/>
            <person name="Morin E."/>
            <person name="Murat C."/>
            <person name="Sun H."/>
            <person name="Tunlid A."/>
            <person name="Henrissat B."/>
            <person name="Grigoriev I.V."/>
            <person name="Hibbett D.S."/>
            <person name="Martin F."/>
            <person name="Nordberg H.P."/>
            <person name="Cantor M.N."/>
            <person name="Hua S.X."/>
        </authorList>
    </citation>
    <scope>NUCLEOTIDE SEQUENCE [LARGE SCALE GENOMIC DNA]</scope>
    <source>
        <strain evidence="5 6">MAFF 305830</strain>
    </source>
</reference>
<keyword evidence="3" id="KW-0472">Membrane</keyword>
<sequence length="1341" mass="149213">MAWQPSLRHRETNLCLLSLDAGGTRGISQLKILDELMHRLNFEAKDNKNDRPCAVFDMIGGTGTGGFISLLLVILGLTTEQALEEFIDLSSSILDLTGVEAPMRTLKLKEHIARLLGKYGIDEKMRLMDKNKRSKGCKLAVPISDALNMKSICTLRNYDARQEKSVNITVAEALVATLAIPPLFTPTPIFKDASTFHFIGADFSLGNPAQHLITEAYGAFGPEALVACVLSLGCGHPGIITTPSNSDVDKWNSLVEKLIVDSEQKSQQMESQMGHLGLYYRFCVTHGLERVDTTAPLGPSNVIVHTAVYLGDVSVSQKFDLSVNSVTLREGIASLDQLKHSGGQSQFPPALPPVTSTFVMRKEPWEFIEKAAFGTEEVDGLRMLAVTGIGGCGKTQIILKFIRVYKKRFASTFFIDGSSEERIRADILYHVRSLGLGYSQMGFEDCLRFLAQPIPGCRRLIVYDSVDDPNLNLLPLLPYGDFCIIFITSRNRSIGELCPETHLELGVMSTDEAVTLLLGAAGSKTAISDSDQESAGALSQALGCHPIALAQARSYMSQTQCSCSAYLERLSDYRDKLLAMPIGNQSVYAAFEASFTLLDRPTKRFLRLLSYFHWNGIPLELFFLAARHRFSEYEHTYIEHGDGFLAGKTAIEGILFEEGNWDITHLDQMIISLQNCSLVSLSPGVGTTLLEMHALVHGWLQDTVPSKEASNYQSAAILLLSLGDRREYTPSARYLTSHVLHLSSIWDKLHVNDARAFAHLLKNGGSFRYSLTLREHVVAMLKEQVEPQSIILLEAQSELALAYGDLGQWKEAETIQVEVLRLMKAIKGERDTTTINASINLRCTYRELGRPSEAETLQKEVLRLNKELLGKEHLDTIAASRDLSLIYRDLGRYDEAKVLQMEILDLGKEVLGERHPDTIMTLSCLAATYHNLGLSNAAEDLQVEVLKMRKEILGEYHPDTIMALNDLAATYRELYKLEEAKEIQMEVLRLNRKYLGERHPNTILASSNLALTYCDLGLLEEAERLQLEVLNLTKEIMGDSHPDTLVGYNNLAITYRDLERSEEAKKLQLEVLRLSKETLGELHPDTIVALSNLAVTYHDLGETGQAVKLQVEVLSLRKKLLGDSHPDTLVASNNLASTYHDLGRFKEAEELQVDVLKLRKALLGERHPETFAACNNLSVTLKDLGRWKEAEARQLDMVRLSKEVLGPQDPDTVLYMITLGEIYEALHKKAEALALLPEIGSAIAETEGDEHEWYQDFQQLTLRVNQLEDDDDGNDTKNKGVSAELPIADLPQQAIEQPSTKDLLVMSGESRDPPETMILLLRMAPGLVICCVHMAAMLMYL</sequence>
<feature type="domain" description="PNPLA" evidence="4">
    <location>
        <begin position="17"/>
        <end position="213"/>
    </location>
</feature>
<name>A0A0C2WYV5_SERVB</name>
<dbReference type="Pfam" id="PF13424">
    <property type="entry name" value="TPR_12"/>
    <property type="match status" value="5"/>
</dbReference>
<dbReference type="OrthoDB" id="1658288at2759"/>
<evidence type="ECO:0000259" key="4">
    <source>
        <dbReference type="PROSITE" id="PS51635"/>
    </source>
</evidence>
<dbReference type="STRING" id="933852.A0A0C2WYV5"/>
<dbReference type="Proteomes" id="UP000054097">
    <property type="component" value="Unassembled WGS sequence"/>
</dbReference>
<accession>A0A0C2WYV5</accession>
<dbReference type="PANTHER" id="PTHR46082">
    <property type="entry name" value="ATP/GTP-BINDING PROTEIN-RELATED"/>
    <property type="match status" value="1"/>
</dbReference>
<evidence type="ECO:0000313" key="5">
    <source>
        <dbReference type="EMBL" id="KIM22502.1"/>
    </source>
</evidence>
<dbReference type="InterPro" id="IPR027417">
    <property type="entry name" value="P-loop_NTPase"/>
</dbReference>
<keyword evidence="3" id="KW-1133">Transmembrane helix</keyword>
<gene>
    <name evidence="5" type="ORF">M408DRAFT_283662</name>
</gene>
<dbReference type="SUPFAM" id="SSF48452">
    <property type="entry name" value="TPR-like"/>
    <property type="match status" value="4"/>
</dbReference>
<dbReference type="SUPFAM" id="SSF52540">
    <property type="entry name" value="P-loop containing nucleoside triphosphate hydrolases"/>
    <property type="match status" value="1"/>
</dbReference>
<dbReference type="InterPro" id="IPR019734">
    <property type="entry name" value="TPR_rpt"/>
</dbReference>
<dbReference type="InterPro" id="IPR002641">
    <property type="entry name" value="PNPLA_dom"/>
</dbReference>
<reference evidence="6" key="2">
    <citation type="submission" date="2015-01" db="EMBL/GenBank/DDBJ databases">
        <title>Evolutionary Origins and Diversification of the Mycorrhizal Mutualists.</title>
        <authorList>
            <consortium name="DOE Joint Genome Institute"/>
            <consortium name="Mycorrhizal Genomics Consortium"/>
            <person name="Kohler A."/>
            <person name="Kuo A."/>
            <person name="Nagy L.G."/>
            <person name="Floudas D."/>
            <person name="Copeland A."/>
            <person name="Barry K.W."/>
            <person name="Cichocki N."/>
            <person name="Veneault-Fourrey C."/>
            <person name="LaButti K."/>
            <person name="Lindquist E.A."/>
            <person name="Lipzen A."/>
            <person name="Lundell T."/>
            <person name="Morin E."/>
            <person name="Murat C."/>
            <person name="Riley R."/>
            <person name="Ohm R."/>
            <person name="Sun H."/>
            <person name="Tunlid A."/>
            <person name="Henrissat B."/>
            <person name="Grigoriev I.V."/>
            <person name="Hibbett D.S."/>
            <person name="Martin F."/>
        </authorList>
    </citation>
    <scope>NUCLEOTIDE SEQUENCE [LARGE SCALE GENOMIC DNA]</scope>
    <source>
        <strain evidence="6">MAFF 305830</strain>
    </source>
</reference>
<proteinExistence type="predicted"/>
<dbReference type="SMART" id="SM00028">
    <property type="entry name" value="TPR"/>
    <property type="match status" value="8"/>
</dbReference>
<dbReference type="HOGENOM" id="CLU_000288_125_6_1"/>
<keyword evidence="1" id="KW-0443">Lipid metabolism</keyword>
<dbReference type="Pfam" id="PF13374">
    <property type="entry name" value="TPR_10"/>
    <property type="match status" value="1"/>
</dbReference>
<organism evidence="5 6">
    <name type="scientific">Serendipita vermifera MAFF 305830</name>
    <dbReference type="NCBI Taxonomy" id="933852"/>
    <lineage>
        <taxon>Eukaryota</taxon>
        <taxon>Fungi</taxon>
        <taxon>Dikarya</taxon>
        <taxon>Basidiomycota</taxon>
        <taxon>Agaricomycotina</taxon>
        <taxon>Agaricomycetes</taxon>
        <taxon>Sebacinales</taxon>
        <taxon>Serendipitaceae</taxon>
        <taxon>Serendipita</taxon>
    </lineage>
</organism>
<evidence type="ECO:0000313" key="6">
    <source>
        <dbReference type="Proteomes" id="UP000054097"/>
    </source>
</evidence>
<evidence type="ECO:0000256" key="1">
    <source>
        <dbReference type="ARBA" id="ARBA00023098"/>
    </source>
</evidence>
<dbReference type="InterPro" id="IPR011990">
    <property type="entry name" value="TPR-like_helical_dom_sf"/>
</dbReference>
<dbReference type="Pfam" id="PF01734">
    <property type="entry name" value="Patatin"/>
    <property type="match status" value="1"/>
</dbReference>
<dbReference type="PANTHER" id="PTHR46082:SF11">
    <property type="entry name" value="AAA+ ATPASE DOMAIN-CONTAINING PROTEIN-RELATED"/>
    <property type="match status" value="1"/>
</dbReference>
<dbReference type="InterPro" id="IPR053137">
    <property type="entry name" value="NLR-like"/>
</dbReference>
<evidence type="ECO:0000256" key="2">
    <source>
        <dbReference type="PROSITE-ProRule" id="PRU01161"/>
    </source>
</evidence>
<keyword evidence="6" id="KW-1185">Reference proteome</keyword>
<dbReference type="SUPFAM" id="SSF52151">
    <property type="entry name" value="FabD/lysophospholipase-like"/>
    <property type="match status" value="1"/>
</dbReference>
<protein>
    <recommendedName>
        <fullName evidence="4">PNPLA domain-containing protein</fullName>
    </recommendedName>
</protein>
<dbReference type="Gene3D" id="3.40.50.300">
    <property type="entry name" value="P-loop containing nucleotide triphosphate hydrolases"/>
    <property type="match status" value="1"/>
</dbReference>
<dbReference type="PROSITE" id="PS51635">
    <property type="entry name" value="PNPLA"/>
    <property type="match status" value="1"/>
</dbReference>
<evidence type="ECO:0000256" key="3">
    <source>
        <dbReference type="SAM" id="Phobius"/>
    </source>
</evidence>
<dbReference type="Gene3D" id="3.40.1090.10">
    <property type="entry name" value="Cytosolic phospholipase A2 catalytic domain"/>
    <property type="match status" value="1"/>
</dbReference>